<dbReference type="GO" id="GO:0016987">
    <property type="term" value="F:sigma factor activity"/>
    <property type="evidence" value="ECO:0007669"/>
    <property type="project" value="UniProtKB-KW"/>
</dbReference>
<dbReference type="InterPro" id="IPR007627">
    <property type="entry name" value="RNA_pol_sigma70_r2"/>
</dbReference>
<dbReference type="SUPFAM" id="SSF88946">
    <property type="entry name" value="Sigma2 domain of RNA polymerase sigma factors"/>
    <property type="match status" value="1"/>
</dbReference>
<dbReference type="InterPro" id="IPR013324">
    <property type="entry name" value="RNA_pol_sigma_r3/r4-like"/>
</dbReference>
<dbReference type="Proteomes" id="UP000230833">
    <property type="component" value="Unassembled WGS sequence"/>
</dbReference>
<dbReference type="EMBL" id="PCYL01000021">
    <property type="protein sequence ID" value="PIR46917.1"/>
    <property type="molecule type" value="Genomic_DNA"/>
</dbReference>
<keyword evidence="2" id="KW-0805">Transcription regulation</keyword>
<comment type="similarity">
    <text evidence="1">Belongs to the sigma-70 factor family. ECF subfamily.</text>
</comment>
<proteinExistence type="inferred from homology"/>
<dbReference type="Pfam" id="PF08281">
    <property type="entry name" value="Sigma70_r4_2"/>
    <property type="match status" value="1"/>
</dbReference>
<dbReference type="InterPro" id="IPR036388">
    <property type="entry name" value="WH-like_DNA-bd_sf"/>
</dbReference>
<keyword evidence="3" id="KW-0731">Sigma factor</keyword>
<evidence type="ECO:0000259" key="6">
    <source>
        <dbReference type="Pfam" id="PF08281"/>
    </source>
</evidence>
<reference evidence="7 8" key="1">
    <citation type="submission" date="2017-09" db="EMBL/GenBank/DDBJ databases">
        <title>Depth-based differentiation of microbial function through sediment-hosted aquifers and enrichment of novel symbionts in the deep terrestrial subsurface.</title>
        <authorList>
            <person name="Probst A.J."/>
            <person name="Ladd B."/>
            <person name="Jarett J.K."/>
            <person name="Geller-Mcgrath D.E."/>
            <person name="Sieber C.M."/>
            <person name="Emerson J.B."/>
            <person name="Anantharaman K."/>
            <person name="Thomas B.C."/>
            <person name="Malmstrom R."/>
            <person name="Stieglmeier M."/>
            <person name="Klingl A."/>
            <person name="Woyke T."/>
            <person name="Ryan C.M."/>
            <person name="Banfield J.F."/>
        </authorList>
    </citation>
    <scope>NUCLEOTIDE SEQUENCE [LARGE SCALE GENOMIC DNA]</scope>
    <source>
        <strain evidence="7">CG10_big_fil_rev_8_21_14_0_10_45_14</strain>
    </source>
</reference>
<evidence type="ECO:0008006" key="9">
    <source>
        <dbReference type="Google" id="ProtNLM"/>
    </source>
</evidence>
<sequence>MVYMIIQEVQYHLMKELKIQSTTYRDLGVPANRKDSRVKDSAVLHEVFEDKLMESRDPEFVLKCYNENRELFSEICLNYISGVVGRTLSNKLNILDVSHDLLLKVLSGLENWRADKSKFKTWLHAVSKNGAIDSIRRDGSREKTLRKEDAYHKSLYRDPLELIVDQQHRRYKKRVVRDAVALLAPHDATLIYFRYFEDKKPSEISELLGIPVPSIKSQLYRAKKKLLEILVAEKSNLVN</sequence>
<comment type="caution">
    <text evidence="7">The sequence shown here is derived from an EMBL/GenBank/DDBJ whole genome shotgun (WGS) entry which is preliminary data.</text>
</comment>
<evidence type="ECO:0000256" key="4">
    <source>
        <dbReference type="ARBA" id="ARBA00023163"/>
    </source>
</evidence>
<dbReference type="CDD" id="cd06171">
    <property type="entry name" value="Sigma70_r4"/>
    <property type="match status" value="1"/>
</dbReference>
<evidence type="ECO:0000256" key="1">
    <source>
        <dbReference type="ARBA" id="ARBA00010641"/>
    </source>
</evidence>
<dbReference type="GO" id="GO:0006352">
    <property type="term" value="P:DNA-templated transcription initiation"/>
    <property type="evidence" value="ECO:0007669"/>
    <property type="project" value="InterPro"/>
</dbReference>
<keyword evidence="4" id="KW-0804">Transcription</keyword>
<dbReference type="NCBIfam" id="TIGR02937">
    <property type="entry name" value="sigma70-ECF"/>
    <property type="match status" value="1"/>
</dbReference>
<dbReference type="InterPro" id="IPR013249">
    <property type="entry name" value="RNA_pol_sigma70_r4_t2"/>
</dbReference>
<protein>
    <recommendedName>
        <fullName evidence="9">RNA polymerase sigma-70 region 2 domain-containing protein</fullName>
    </recommendedName>
</protein>
<dbReference type="Gene3D" id="1.10.10.10">
    <property type="entry name" value="Winged helix-like DNA-binding domain superfamily/Winged helix DNA-binding domain"/>
    <property type="match status" value="1"/>
</dbReference>
<dbReference type="PANTHER" id="PTHR43133:SF51">
    <property type="entry name" value="RNA POLYMERASE SIGMA FACTOR"/>
    <property type="match status" value="1"/>
</dbReference>
<feature type="domain" description="RNA polymerase sigma-70 region 2" evidence="5">
    <location>
        <begin position="79"/>
        <end position="139"/>
    </location>
</feature>
<evidence type="ECO:0000313" key="8">
    <source>
        <dbReference type="Proteomes" id="UP000230833"/>
    </source>
</evidence>
<evidence type="ECO:0000259" key="5">
    <source>
        <dbReference type="Pfam" id="PF04542"/>
    </source>
</evidence>
<dbReference type="InterPro" id="IPR014284">
    <property type="entry name" value="RNA_pol_sigma-70_dom"/>
</dbReference>
<evidence type="ECO:0000256" key="3">
    <source>
        <dbReference type="ARBA" id="ARBA00023082"/>
    </source>
</evidence>
<feature type="domain" description="RNA polymerase sigma factor 70 region 4 type 2" evidence="6">
    <location>
        <begin position="175"/>
        <end position="226"/>
    </location>
</feature>
<dbReference type="AlphaFoldDB" id="A0A2H0RKE6"/>
<dbReference type="PANTHER" id="PTHR43133">
    <property type="entry name" value="RNA POLYMERASE ECF-TYPE SIGMA FACTO"/>
    <property type="match status" value="1"/>
</dbReference>
<organism evidence="7 8">
    <name type="scientific">Candidatus Vogelbacteria bacterium CG10_big_fil_rev_8_21_14_0_10_45_14</name>
    <dbReference type="NCBI Taxonomy" id="1975042"/>
    <lineage>
        <taxon>Bacteria</taxon>
        <taxon>Candidatus Vogeliibacteriota</taxon>
    </lineage>
</organism>
<evidence type="ECO:0000313" key="7">
    <source>
        <dbReference type="EMBL" id="PIR46917.1"/>
    </source>
</evidence>
<gene>
    <name evidence="7" type="ORF">COV07_01720</name>
</gene>
<accession>A0A2H0RKE6</accession>
<dbReference type="SUPFAM" id="SSF88659">
    <property type="entry name" value="Sigma3 and sigma4 domains of RNA polymerase sigma factors"/>
    <property type="match status" value="1"/>
</dbReference>
<name>A0A2H0RKE6_9BACT</name>
<dbReference type="InterPro" id="IPR013325">
    <property type="entry name" value="RNA_pol_sigma_r2"/>
</dbReference>
<dbReference type="InterPro" id="IPR039425">
    <property type="entry name" value="RNA_pol_sigma-70-like"/>
</dbReference>
<dbReference type="GO" id="GO:0003677">
    <property type="term" value="F:DNA binding"/>
    <property type="evidence" value="ECO:0007669"/>
    <property type="project" value="InterPro"/>
</dbReference>
<dbReference type="Pfam" id="PF04542">
    <property type="entry name" value="Sigma70_r2"/>
    <property type="match status" value="1"/>
</dbReference>
<evidence type="ECO:0000256" key="2">
    <source>
        <dbReference type="ARBA" id="ARBA00023015"/>
    </source>
</evidence>
<dbReference type="Gene3D" id="1.10.1740.10">
    <property type="match status" value="1"/>
</dbReference>